<reference evidence="1" key="1">
    <citation type="submission" date="2020-01" db="EMBL/GenBank/DDBJ databases">
        <authorList>
            <consortium name="DOE Joint Genome Institute"/>
            <person name="Haridas S."/>
            <person name="Albert R."/>
            <person name="Binder M."/>
            <person name="Bloem J."/>
            <person name="Labutti K."/>
            <person name="Salamov A."/>
            <person name="Andreopoulos B."/>
            <person name="Baker S.E."/>
            <person name="Barry K."/>
            <person name="Bills G."/>
            <person name="Bluhm B.H."/>
            <person name="Cannon C."/>
            <person name="Castanera R."/>
            <person name="Culley D.E."/>
            <person name="Daum C."/>
            <person name="Ezra D."/>
            <person name="Gonzalez J.B."/>
            <person name="Henrissat B."/>
            <person name="Kuo A."/>
            <person name="Liang C."/>
            <person name="Lipzen A."/>
            <person name="Lutzoni F."/>
            <person name="Magnuson J."/>
            <person name="Mondo S."/>
            <person name="Nolan M."/>
            <person name="Ohm R."/>
            <person name="Pangilinan J."/>
            <person name="Park H.-J."/>
            <person name="Ramirez L."/>
            <person name="Alfaro M."/>
            <person name="Sun H."/>
            <person name="Tritt A."/>
            <person name="Yoshinaga Y."/>
            <person name="Zwiers L.-H."/>
            <person name="Turgeon B.G."/>
            <person name="Goodwin S.B."/>
            <person name="Spatafora J.W."/>
            <person name="Crous P.W."/>
            <person name="Grigoriev I.V."/>
        </authorList>
    </citation>
    <scope>NUCLEOTIDE SEQUENCE</scope>
    <source>
        <strain evidence="1">P77</strain>
    </source>
</reference>
<organism evidence="1 2">
    <name type="scientific">Decorospora gaudefroyi</name>
    <dbReference type="NCBI Taxonomy" id="184978"/>
    <lineage>
        <taxon>Eukaryota</taxon>
        <taxon>Fungi</taxon>
        <taxon>Dikarya</taxon>
        <taxon>Ascomycota</taxon>
        <taxon>Pezizomycotina</taxon>
        <taxon>Dothideomycetes</taxon>
        <taxon>Pleosporomycetidae</taxon>
        <taxon>Pleosporales</taxon>
        <taxon>Pleosporineae</taxon>
        <taxon>Pleosporaceae</taxon>
        <taxon>Decorospora</taxon>
    </lineage>
</organism>
<evidence type="ECO:0000313" key="1">
    <source>
        <dbReference type="EMBL" id="KAF1831195.1"/>
    </source>
</evidence>
<protein>
    <submittedName>
        <fullName evidence="1">Uncharacterized protein</fullName>
    </submittedName>
</protein>
<feature type="non-terminal residue" evidence="1">
    <location>
        <position position="1"/>
    </location>
</feature>
<sequence>DLRAETCTTIRAYIGKFREAINELAVQGITYGWAKPSTPGMSPDSGVSELTIIHFLHGLGRVLPQWVEARNNDLRQGHTWTIDTLIASLEHHIRHTPEEPIKSFLSVSKQQEEKRVLNRINSRNN</sequence>
<gene>
    <name evidence="1" type="ORF">BDW02DRAFT_478706</name>
</gene>
<evidence type="ECO:0000313" key="2">
    <source>
        <dbReference type="Proteomes" id="UP000800040"/>
    </source>
</evidence>
<feature type="non-terminal residue" evidence="1">
    <location>
        <position position="125"/>
    </location>
</feature>
<name>A0A6A5K0S2_9PLEO</name>
<accession>A0A6A5K0S2</accession>
<dbReference type="Proteomes" id="UP000800040">
    <property type="component" value="Unassembled WGS sequence"/>
</dbReference>
<dbReference type="EMBL" id="ML975370">
    <property type="protein sequence ID" value="KAF1831195.1"/>
    <property type="molecule type" value="Genomic_DNA"/>
</dbReference>
<keyword evidence="2" id="KW-1185">Reference proteome</keyword>
<proteinExistence type="predicted"/>
<dbReference type="AlphaFoldDB" id="A0A6A5K0S2"/>
<dbReference type="OrthoDB" id="3791493at2759"/>